<feature type="non-terminal residue" evidence="2">
    <location>
        <position position="1"/>
    </location>
</feature>
<name>A7SLH9_NEMVE</name>
<organism evidence="2 3">
    <name type="scientific">Nematostella vectensis</name>
    <name type="common">Starlet sea anemone</name>
    <dbReference type="NCBI Taxonomy" id="45351"/>
    <lineage>
        <taxon>Eukaryota</taxon>
        <taxon>Metazoa</taxon>
        <taxon>Cnidaria</taxon>
        <taxon>Anthozoa</taxon>
        <taxon>Hexacorallia</taxon>
        <taxon>Actiniaria</taxon>
        <taxon>Edwardsiidae</taxon>
        <taxon>Nematostella</taxon>
    </lineage>
</organism>
<dbReference type="OMA" id="RIFWHLE"/>
<dbReference type="InParanoid" id="A7SLH9"/>
<dbReference type="AlphaFoldDB" id="A7SLH9"/>
<dbReference type="STRING" id="45351.A7SLH9"/>
<dbReference type="KEGG" id="nve:5506876"/>
<dbReference type="Pfam" id="PF12640">
    <property type="entry name" value="UPF0489"/>
    <property type="match status" value="1"/>
</dbReference>
<evidence type="ECO:0000313" key="3">
    <source>
        <dbReference type="Proteomes" id="UP000001593"/>
    </source>
</evidence>
<dbReference type="InterPro" id="IPR024131">
    <property type="entry name" value="UPF0489"/>
</dbReference>
<reference evidence="2 3" key="1">
    <citation type="journal article" date="2007" name="Science">
        <title>Sea anemone genome reveals ancestral eumetazoan gene repertoire and genomic organization.</title>
        <authorList>
            <person name="Putnam N.H."/>
            <person name="Srivastava M."/>
            <person name="Hellsten U."/>
            <person name="Dirks B."/>
            <person name="Chapman J."/>
            <person name="Salamov A."/>
            <person name="Terry A."/>
            <person name="Shapiro H."/>
            <person name="Lindquist E."/>
            <person name="Kapitonov V.V."/>
            <person name="Jurka J."/>
            <person name="Genikhovich G."/>
            <person name="Grigoriev I.V."/>
            <person name="Lucas S.M."/>
            <person name="Steele R.E."/>
            <person name="Finnerty J.R."/>
            <person name="Technau U."/>
            <person name="Martindale M.Q."/>
            <person name="Rokhsar D.S."/>
        </authorList>
    </citation>
    <scope>NUCLEOTIDE SEQUENCE [LARGE SCALE GENOMIC DNA]</scope>
    <source>
        <strain evidence="3">CH2 X CH6</strain>
    </source>
</reference>
<evidence type="ECO:0000313" key="2">
    <source>
        <dbReference type="EMBL" id="EDO35441.1"/>
    </source>
</evidence>
<dbReference type="HOGENOM" id="CLU_046339_0_0_1"/>
<keyword evidence="3" id="KW-1185">Reference proteome</keyword>
<comment type="similarity">
    <text evidence="1">Belongs to the UPF0489 family.</text>
</comment>
<dbReference type="PANTHER" id="PTHR13225:SF3">
    <property type="entry name" value="UPF0489 PROTEIN C5ORF22"/>
    <property type="match status" value="1"/>
</dbReference>
<dbReference type="EMBL" id="DS469698">
    <property type="protein sequence ID" value="EDO35441.1"/>
    <property type="molecule type" value="Genomic_DNA"/>
</dbReference>
<dbReference type="FunCoup" id="A7SLH9">
    <property type="interactions" value="416"/>
</dbReference>
<dbReference type="eggNOG" id="ENOG502QW2U">
    <property type="taxonomic scope" value="Eukaryota"/>
</dbReference>
<sequence length="434" mass="49479">EPRKYSRLPVKICENHDEVLFHIYRAIAGRYLPYSGTTLIHFDSHPDMTIPPRLSASLVFNPSELMEALSIADWILPAVYAGHIDRVVWIKPSWCDQMTRERMTFCVGKHRESGFLRVTSTEDYFLEELLYAPMEELENVKQVELVILTAELKQILETIKIPAKEQTDTYKEVLKSATAGLSNDLKPATTCQHSSALTEQVKNDSQNYFTRLQETAEGVTEKVCVNELVLKLSEVLSQEKLYILDIDMDFFSTSNPFKDLFTEEEFQTLQDIYVFTPPKTSSKADLEICIKSRQDQLSCIESSFCHAGVDIEEGALEAKCLSRNKQLSELIKQVQKRDSNADLKLLHSAGMAIDLPQHISSKPEIDQLMQTVKTVIMGIPRPTMVTTARSSYDEYTPVYQVEYIQSRLLDVLRSVYGEDIDVELDYEKDDSDSA</sequence>
<dbReference type="PhylomeDB" id="A7SLH9"/>
<gene>
    <name evidence="2" type="ORF">NEMVEDRAFT_v1g122744</name>
</gene>
<dbReference type="Proteomes" id="UP000001593">
    <property type="component" value="Unassembled WGS sequence"/>
</dbReference>
<evidence type="ECO:0000256" key="1">
    <source>
        <dbReference type="ARBA" id="ARBA00007099"/>
    </source>
</evidence>
<proteinExistence type="inferred from homology"/>
<dbReference type="PANTHER" id="PTHR13225">
    <property type="entry name" value="MISEXPRESSION SUPPRESSOR OF RAS 6"/>
    <property type="match status" value="1"/>
</dbReference>
<accession>A7SLH9</accession>
<dbReference type="OrthoDB" id="418142at2759"/>
<protein>
    <submittedName>
        <fullName evidence="2">Uncharacterized protein</fullName>
    </submittedName>
</protein>